<sequence length="82" mass="8899">MLGNGQPLQGASAMIITEMSGLVTKKRMAGAKKNGLVRVWGQDKWEGASLLASKNFATALAMVKSNWLERALYQGKMSPINF</sequence>
<proteinExistence type="predicted"/>
<dbReference type="AlphaFoldDB" id="W1Q636"/>
<evidence type="ECO:0000313" key="1">
    <source>
        <dbReference type="EMBL" id="ESK65604.1"/>
    </source>
</evidence>
<reference evidence="1" key="1">
    <citation type="submission" date="2013-06" db="EMBL/GenBank/DDBJ databases">
        <authorList>
            <person name="Weinstock G."/>
            <person name="Sodergren E."/>
            <person name="Clifton S."/>
            <person name="Fulton L."/>
            <person name="Fulton B."/>
            <person name="Courtney L."/>
            <person name="Fronick C."/>
            <person name="Harrison M."/>
            <person name="Strong C."/>
            <person name="Farmer C."/>
            <person name="Delahaunty K."/>
            <person name="Markovic C."/>
            <person name="Hall O."/>
            <person name="Minx P."/>
            <person name="Tomlinson C."/>
            <person name="Mitreva M."/>
            <person name="Nelson J."/>
            <person name="Hou S."/>
            <person name="Wollam A."/>
            <person name="Pepin K.H."/>
            <person name="Johnson M."/>
            <person name="Bhonagiri V."/>
            <person name="Nash W.E."/>
            <person name="Warren W."/>
            <person name="Chinwalla A."/>
            <person name="Mardis E.R."/>
            <person name="Wilson R.K."/>
        </authorList>
    </citation>
    <scope>NUCLEOTIDE SEQUENCE [LARGE SCALE GENOMIC DNA]</scope>
    <source>
        <strain evidence="1">ATCC 49176</strain>
    </source>
</reference>
<evidence type="ECO:0000313" key="2">
    <source>
        <dbReference type="Proteomes" id="UP000019050"/>
    </source>
</evidence>
<comment type="caution">
    <text evidence="1">The sequence shown here is derived from an EMBL/GenBank/DDBJ whole genome shotgun (WGS) entry which is preliminary data.</text>
</comment>
<gene>
    <name evidence="1" type="ORF">GCWU000182_001078</name>
</gene>
<organism evidence="1 2">
    <name type="scientific">Abiotrophia defectiva ATCC 49176</name>
    <dbReference type="NCBI Taxonomy" id="592010"/>
    <lineage>
        <taxon>Bacteria</taxon>
        <taxon>Bacillati</taxon>
        <taxon>Bacillota</taxon>
        <taxon>Bacilli</taxon>
        <taxon>Lactobacillales</taxon>
        <taxon>Aerococcaceae</taxon>
        <taxon>Abiotrophia</taxon>
    </lineage>
</organism>
<protein>
    <submittedName>
        <fullName evidence="1">Uncharacterized protein</fullName>
    </submittedName>
</protein>
<name>W1Q636_ABIDE</name>
<dbReference type="EMBL" id="ACIN03000007">
    <property type="protein sequence ID" value="ESK65604.1"/>
    <property type="molecule type" value="Genomic_DNA"/>
</dbReference>
<dbReference type="Proteomes" id="UP000019050">
    <property type="component" value="Unassembled WGS sequence"/>
</dbReference>
<dbReference type="STRING" id="592010.GCWU000182_001078"/>
<accession>W1Q636</accession>
<keyword evidence="2" id="KW-1185">Reference proteome</keyword>
<dbReference type="HOGENOM" id="CLU_2550499_0_0_9"/>